<proteinExistence type="predicted"/>
<sequence length="113" mass="12911">MSARDVIRICFLVPLPTQRRTKLVPPLTREEKLIACSTRRDHEIRRAWLGPSYPLDLSRLPVLAEDIPLQYSSLKLGYSAPEPDFTLEDCRRIGANVERILKNEKEAARAPSN</sequence>
<reference evidence="1 2" key="1">
    <citation type="submission" date="2014-06" db="EMBL/GenBank/DDBJ databases">
        <authorList>
            <consortium name="DOE Joint Genome Institute"/>
            <person name="Kuo A."/>
            <person name="Kohler A."/>
            <person name="Nagy L.G."/>
            <person name="Floudas D."/>
            <person name="Copeland A."/>
            <person name="Barry K.W."/>
            <person name="Cichocki N."/>
            <person name="Veneault-Fourrey C."/>
            <person name="LaButti K."/>
            <person name="Lindquist E.A."/>
            <person name="Lipzen A."/>
            <person name="Lundell T."/>
            <person name="Morin E."/>
            <person name="Murat C."/>
            <person name="Sun H."/>
            <person name="Tunlid A."/>
            <person name="Henrissat B."/>
            <person name="Grigoriev I.V."/>
            <person name="Hibbett D.S."/>
            <person name="Martin F."/>
            <person name="Nordberg H.P."/>
            <person name="Cantor M.N."/>
            <person name="Hua S.X."/>
        </authorList>
    </citation>
    <scope>NUCLEOTIDE SEQUENCE [LARGE SCALE GENOMIC DNA]</scope>
    <source>
        <strain evidence="1 2">ATCC 200175</strain>
    </source>
</reference>
<organism evidence="1 2">
    <name type="scientific">Paxillus involutus ATCC 200175</name>
    <dbReference type="NCBI Taxonomy" id="664439"/>
    <lineage>
        <taxon>Eukaryota</taxon>
        <taxon>Fungi</taxon>
        <taxon>Dikarya</taxon>
        <taxon>Basidiomycota</taxon>
        <taxon>Agaricomycotina</taxon>
        <taxon>Agaricomycetes</taxon>
        <taxon>Agaricomycetidae</taxon>
        <taxon>Boletales</taxon>
        <taxon>Paxilineae</taxon>
        <taxon>Paxillaceae</taxon>
        <taxon>Paxillus</taxon>
    </lineage>
</organism>
<dbReference type="OrthoDB" id="9970095at2759"/>
<dbReference type="EMBL" id="KN819362">
    <property type="protein sequence ID" value="KIJ12543.1"/>
    <property type="molecule type" value="Genomic_DNA"/>
</dbReference>
<keyword evidence="2" id="KW-1185">Reference proteome</keyword>
<gene>
    <name evidence="1" type="ORF">PAXINDRAFT_101156</name>
</gene>
<evidence type="ECO:0000313" key="1">
    <source>
        <dbReference type="EMBL" id="KIJ12543.1"/>
    </source>
</evidence>
<evidence type="ECO:0000313" key="2">
    <source>
        <dbReference type="Proteomes" id="UP000053647"/>
    </source>
</evidence>
<name>A0A0C9TPT4_PAXIN</name>
<dbReference type="AlphaFoldDB" id="A0A0C9TPT4"/>
<accession>A0A0C9TPT4</accession>
<reference evidence="2" key="2">
    <citation type="submission" date="2015-01" db="EMBL/GenBank/DDBJ databases">
        <title>Evolutionary Origins and Diversification of the Mycorrhizal Mutualists.</title>
        <authorList>
            <consortium name="DOE Joint Genome Institute"/>
            <consortium name="Mycorrhizal Genomics Consortium"/>
            <person name="Kohler A."/>
            <person name="Kuo A."/>
            <person name="Nagy L.G."/>
            <person name="Floudas D."/>
            <person name="Copeland A."/>
            <person name="Barry K.W."/>
            <person name="Cichocki N."/>
            <person name="Veneault-Fourrey C."/>
            <person name="LaButti K."/>
            <person name="Lindquist E.A."/>
            <person name="Lipzen A."/>
            <person name="Lundell T."/>
            <person name="Morin E."/>
            <person name="Murat C."/>
            <person name="Riley R."/>
            <person name="Ohm R."/>
            <person name="Sun H."/>
            <person name="Tunlid A."/>
            <person name="Henrissat B."/>
            <person name="Grigoriev I.V."/>
            <person name="Hibbett D.S."/>
            <person name="Martin F."/>
        </authorList>
    </citation>
    <scope>NUCLEOTIDE SEQUENCE [LARGE SCALE GENOMIC DNA]</scope>
    <source>
        <strain evidence="2">ATCC 200175</strain>
    </source>
</reference>
<dbReference type="HOGENOM" id="CLU_2134302_0_0_1"/>
<protein>
    <submittedName>
        <fullName evidence="1">Unplaced genomic scaffold PAXINscaffold_40, whole genome shotgun sequence</fullName>
    </submittedName>
</protein>
<dbReference type="Proteomes" id="UP000053647">
    <property type="component" value="Unassembled WGS sequence"/>
</dbReference>